<dbReference type="CDD" id="cd21885">
    <property type="entry name" value="SARAH_RASSF1-like"/>
    <property type="match status" value="1"/>
</dbReference>
<dbReference type="InterPro" id="IPR033614">
    <property type="entry name" value="RASSF1-6"/>
</dbReference>
<evidence type="ECO:0008006" key="12">
    <source>
        <dbReference type="Google" id="ProtNLM"/>
    </source>
</evidence>
<reference evidence="10 11" key="1">
    <citation type="journal article" date="2018" name="Nat. Ecol. Evol.">
        <title>Genomic signatures of mitonuclear coevolution across populations of Tigriopus californicus.</title>
        <authorList>
            <person name="Barreto F.S."/>
            <person name="Watson E.T."/>
            <person name="Lima T.G."/>
            <person name="Willett C.S."/>
            <person name="Edmands S."/>
            <person name="Li W."/>
            <person name="Burton R.S."/>
        </authorList>
    </citation>
    <scope>NUCLEOTIDE SEQUENCE [LARGE SCALE GENOMIC DNA]</scope>
    <source>
        <strain evidence="10 11">San Diego</strain>
    </source>
</reference>
<evidence type="ECO:0000256" key="5">
    <source>
        <dbReference type="ARBA" id="ARBA00023212"/>
    </source>
</evidence>
<feature type="domain" description="Ras-associating" evidence="8">
    <location>
        <begin position="393"/>
        <end position="492"/>
    </location>
</feature>
<keyword evidence="2" id="KW-0493">Microtubule</keyword>
<proteinExistence type="predicted"/>
<dbReference type="InterPro" id="IPR002219">
    <property type="entry name" value="PKC_DAG/PE"/>
</dbReference>
<keyword evidence="5" id="KW-0206">Cytoskeleton</keyword>
<feature type="domain" description="SARAH" evidence="9">
    <location>
        <begin position="494"/>
        <end position="541"/>
    </location>
</feature>
<dbReference type="PANTHER" id="PTHR22738">
    <property type="entry name" value="RASSF"/>
    <property type="match status" value="1"/>
</dbReference>
<name>A0A553P7S4_TIGCA</name>
<dbReference type="PROSITE" id="PS00479">
    <property type="entry name" value="ZF_DAG_PE_1"/>
    <property type="match status" value="1"/>
</dbReference>
<feature type="compositionally biased region" description="Polar residues" evidence="6">
    <location>
        <begin position="1"/>
        <end position="15"/>
    </location>
</feature>
<dbReference type="PROSITE" id="PS50081">
    <property type="entry name" value="ZF_DAG_PE_2"/>
    <property type="match status" value="1"/>
</dbReference>
<evidence type="ECO:0000256" key="1">
    <source>
        <dbReference type="ARBA" id="ARBA00004245"/>
    </source>
</evidence>
<feature type="compositionally biased region" description="Low complexity" evidence="6">
    <location>
        <begin position="245"/>
        <end position="259"/>
    </location>
</feature>
<evidence type="ECO:0000313" key="11">
    <source>
        <dbReference type="Proteomes" id="UP000318571"/>
    </source>
</evidence>
<evidence type="ECO:0000259" key="7">
    <source>
        <dbReference type="PROSITE" id="PS50081"/>
    </source>
</evidence>
<evidence type="ECO:0000256" key="3">
    <source>
        <dbReference type="ARBA" id="ARBA00022723"/>
    </source>
</evidence>
<dbReference type="Pfam" id="PF00788">
    <property type="entry name" value="RA"/>
    <property type="match status" value="1"/>
</dbReference>
<keyword evidence="4" id="KW-0862">Zinc</keyword>
<accession>A0A553P7S4</accession>
<dbReference type="InterPro" id="IPR011524">
    <property type="entry name" value="SARAH_dom"/>
</dbReference>
<dbReference type="OMA" id="AMRISPR"/>
<feature type="region of interest" description="Disordered" evidence="6">
    <location>
        <begin position="1"/>
        <end position="32"/>
    </location>
</feature>
<keyword evidence="11" id="KW-1185">Reference proteome</keyword>
<dbReference type="Gene3D" id="3.30.60.20">
    <property type="match status" value="1"/>
</dbReference>
<dbReference type="STRING" id="6832.A0A553P7S4"/>
<feature type="compositionally biased region" description="Low complexity" evidence="6">
    <location>
        <begin position="67"/>
        <end position="87"/>
    </location>
</feature>
<dbReference type="CDD" id="cd01778">
    <property type="entry name" value="RA_RASSF1_like"/>
    <property type="match status" value="1"/>
</dbReference>
<sequence length="546" mass="60340">MANSRMSRTLPSSLKRTPLGVGGGDKRAASKGEGGSNFLGGLQLNLGLSHLISGGMNLLGHLRKKTPSSSAGTPSSASVALSSPSTSSLNSDVFYEAYEHFEMSSFPSIPEAEGQTGEGHCFQVLGTFNPTWCDLCGDLIWGLYDTGASKCIHCSYTCHVKCQKKINLNCARLQPSEIPRSAEAEAAEMDSMAAQPSGQVPGLTPQGDTTPMSAGFDEDEETLANLSTMKSELMEATPSSSLDFGPGSLNSSGPSSRPPLAEADQVDDDDFKTLRDVDQIQFDHDEGEALLKDLSQRRRSSCDSNTSMDLVSVNYEFDLEELFGPNLGVILGEYNAISPSGQETVYDECDKTCQGFIRVQLNLQRPINVISGTRPPSVYNIMKDDTLDDRTLTSFYLPPDTMKALHVNNETTTRDVIRAILAKFRVADNPYKYALYEKTVKGASQERSDKSTLGRVRMRKMRDCERPLVLALQWCKDKRSEEKCFVLQENDPGEIIWESFSVPELKNFLIILDREEAWYKKRIHDKFEFIRSQMQDLADAKRADQS</sequence>
<evidence type="ECO:0000259" key="9">
    <source>
        <dbReference type="PROSITE" id="PS50951"/>
    </source>
</evidence>
<dbReference type="SUPFAM" id="SSF54236">
    <property type="entry name" value="Ubiquitin-like"/>
    <property type="match status" value="1"/>
</dbReference>
<dbReference type="Proteomes" id="UP000318571">
    <property type="component" value="Chromosome 3"/>
</dbReference>
<dbReference type="AlphaFoldDB" id="A0A553P7S4"/>
<dbReference type="GO" id="GO:0005874">
    <property type="term" value="C:microtubule"/>
    <property type="evidence" value="ECO:0007669"/>
    <property type="project" value="UniProtKB-KW"/>
</dbReference>
<dbReference type="SMART" id="SM00314">
    <property type="entry name" value="RA"/>
    <property type="match status" value="1"/>
</dbReference>
<evidence type="ECO:0000256" key="2">
    <source>
        <dbReference type="ARBA" id="ARBA00022701"/>
    </source>
</evidence>
<comment type="caution">
    <text evidence="10">The sequence shown here is derived from an EMBL/GenBank/DDBJ whole genome shotgun (WGS) entry which is preliminary data.</text>
</comment>
<feature type="region of interest" description="Disordered" evidence="6">
    <location>
        <begin position="181"/>
        <end position="216"/>
    </location>
</feature>
<keyword evidence="3" id="KW-0479">Metal-binding</keyword>
<evidence type="ECO:0000313" key="10">
    <source>
        <dbReference type="EMBL" id="TRY73746.1"/>
    </source>
</evidence>
<evidence type="ECO:0000256" key="6">
    <source>
        <dbReference type="SAM" id="MobiDB-lite"/>
    </source>
</evidence>
<keyword evidence="5" id="KW-0963">Cytoplasm</keyword>
<dbReference type="InterPro" id="IPR000159">
    <property type="entry name" value="RA_dom"/>
</dbReference>
<dbReference type="InterPro" id="IPR029071">
    <property type="entry name" value="Ubiquitin-like_domsf"/>
</dbReference>
<dbReference type="GO" id="GO:0046872">
    <property type="term" value="F:metal ion binding"/>
    <property type="evidence" value="ECO:0007669"/>
    <property type="project" value="UniProtKB-KW"/>
</dbReference>
<feature type="region of interest" description="Disordered" evidence="6">
    <location>
        <begin position="64"/>
        <end position="87"/>
    </location>
</feature>
<protein>
    <recommendedName>
        <fullName evidence="12">Phorbol-ester/DAG-type domain-containing protein</fullName>
    </recommendedName>
</protein>
<comment type="subcellular location">
    <subcellularLocation>
        <location evidence="1">Cytoplasm</location>
        <location evidence="1">Cytoskeleton</location>
    </subcellularLocation>
</comment>
<dbReference type="Gene3D" id="1.20.5.110">
    <property type="match status" value="1"/>
</dbReference>
<dbReference type="Gene3D" id="3.10.20.90">
    <property type="entry name" value="Phosphatidylinositol 3-kinase Catalytic Subunit, Chain A, domain 1"/>
    <property type="match status" value="1"/>
</dbReference>
<evidence type="ECO:0000256" key="4">
    <source>
        <dbReference type="ARBA" id="ARBA00022833"/>
    </source>
</evidence>
<dbReference type="Pfam" id="PF00130">
    <property type="entry name" value="C1_1"/>
    <property type="match status" value="1"/>
</dbReference>
<dbReference type="PROSITE" id="PS50200">
    <property type="entry name" value="RA"/>
    <property type="match status" value="1"/>
</dbReference>
<organism evidence="10 11">
    <name type="scientific">Tigriopus californicus</name>
    <name type="common">Marine copepod</name>
    <dbReference type="NCBI Taxonomy" id="6832"/>
    <lineage>
        <taxon>Eukaryota</taxon>
        <taxon>Metazoa</taxon>
        <taxon>Ecdysozoa</taxon>
        <taxon>Arthropoda</taxon>
        <taxon>Crustacea</taxon>
        <taxon>Multicrustacea</taxon>
        <taxon>Hexanauplia</taxon>
        <taxon>Copepoda</taxon>
        <taxon>Harpacticoida</taxon>
        <taxon>Harpacticidae</taxon>
        <taxon>Tigriopus</taxon>
    </lineage>
</organism>
<dbReference type="OrthoDB" id="74314at2759"/>
<feature type="domain" description="Phorbol-ester/DAG-type" evidence="7">
    <location>
        <begin position="119"/>
        <end position="170"/>
    </location>
</feature>
<dbReference type="GO" id="GO:0007165">
    <property type="term" value="P:signal transduction"/>
    <property type="evidence" value="ECO:0007669"/>
    <property type="project" value="InterPro"/>
</dbReference>
<dbReference type="PANTHER" id="PTHR22738:SF10">
    <property type="entry name" value="RAS ASSOCIATION DOMAIN-CONTAINING PROTEIN 1 HOMOLOG"/>
    <property type="match status" value="1"/>
</dbReference>
<dbReference type="Pfam" id="PF16517">
    <property type="entry name" value="Nore1-SARAH"/>
    <property type="match status" value="1"/>
</dbReference>
<gene>
    <name evidence="10" type="ORF">TCAL_00976</name>
</gene>
<dbReference type="CDD" id="cd20885">
    <property type="entry name" value="C1_RASSF1"/>
    <property type="match status" value="1"/>
</dbReference>
<dbReference type="SMART" id="SM00109">
    <property type="entry name" value="C1"/>
    <property type="match status" value="1"/>
</dbReference>
<dbReference type="EMBL" id="VCGU01000007">
    <property type="protein sequence ID" value="TRY73746.1"/>
    <property type="molecule type" value="Genomic_DNA"/>
</dbReference>
<evidence type="ECO:0000259" key="8">
    <source>
        <dbReference type="PROSITE" id="PS50200"/>
    </source>
</evidence>
<dbReference type="SUPFAM" id="SSF57889">
    <property type="entry name" value="Cysteine-rich domain"/>
    <property type="match status" value="1"/>
</dbReference>
<feature type="region of interest" description="Disordered" evidence="6">
    <location>
        <begin position="234"/>
        <end position="269"/>
    </location>
</feature>
<dbReference type="PROSITE" id="PS50951">
    <property type="entry name" value="SARAH"/>
    <property type="match status" value="1"/>
</dbReference>
<dbReference type="InterPro" id="IPR046349">
    <property type="entry name" value="C1-like_sf"/>
</dbReference>